<dbReference type="InParanoid" id="A0A0Q0XH18"/>
<reference evidence="2 3" key="1">
    <citation type="submission" date="2015-09" db="EMBL/GenBank/DDBJ databases">
        <title>Heavy metals and arsenic resistance mechanisms in polyextremophilic archaea of the family Ferroplasmaceae.</title>
        <authorList>
            <person name="Bulaev A.G."/>
            <person name="Kanygina A.V."/>
        </authorList>
    </citation>
    <scope>NUCLEOTIDE SEQUENCE [LARGE SCALE GENOMIC DNA]</scope>
    <source>
        <strain evidence="2 3">BH2</strain>
    </source>
</reference>
<sequence length="179" mass="20882">MEKFEFFLDNNVFITNNFDINSLHDFVEMANENDLGFNLMSHSFPYPYTEEDALFFIDQEREMGGEIFSLDLYIYFNGRIAGVIGLKDIDYLNNRAHIGYWIGKKYRNRGIATAAVGLVSNVAKTYFGMHTLYTKVLVNNIPSINVLLKNRFEISGIEKDAFFFKNIYYSAYIFNKILY</sequence>
<dbReference type="PANTHER" id="PTHR43328">
    <property type="entry name" value="ACETYLTRANSFERASE-RELATED"/>
    <property type="match status" value="1"/>
</dbReference>
<evidence type="ECO:0000313" key="3">
    <source>
        <dbReference type="Proteomes" id="UP000050301"/>
    </source>
</evidence>
<dbReference type="PROSITE" id="PS51186">
    <property type="entry name" value="GNAT"/>
    <property type="match status" value="1"/>
</dbReference>
<evidence type="ECO:0000259" key="1">
    <source>
        <dbReference type="PROSITE" id="PS51186"/>
    </source>
</evidence>
<dbReference type="GO" id="GO:0016747">
    <property type="term" value="F:acyltransferase activity, transferring groups other than amino-acyl groups"/>
    <property type="evidence" value="ECO:0007669"/>
    <property type="project" value="InterPro"/>
</dbReference>
<dbReference type="GeneID" id="84221747"/>
<dbReference type="AlphaFoldDB" id="A0A0Q0XH18"/>
<comment type="caution">
    <text evidence="2">The sequence shown here is derived from an EMBL/GenBank/DDBJ whole genome shotgun (WGS) entry which is preliminary data.</text>
</comment>
<proteinExistence type="predicted"/>
<dbReference type="CDD" id="cd04301">
    <property type="entry name" value="NAT_SF"/>
    <property type="match status" value="1"/>
</dbReference>
<accession>A0A0Q0XH18</accession>
<dbReference type="PANTHER" id="PTHR43328:SF1">
    <property type="entry name" value="N-ACETYLTRANSFERASE DOMAIN-CONTAINING PROTEIN"/>
    <property type="match status" value="1"/>
</dbReference>
<dbReference type="EMBL" id="LKBH01000284">
    <property type="protein sequence ID" value="KQB33910.1"/>
    <property type="molecule type" value="Genomic_DNA"/>
</dbReference>
<name>A0A0Q0XH18_9ARCH</name>
<keyword evidence="3" id="KW-1185">Reference proteome</keyword>
<evidence type="ECO:0000313" key="2">
    <source>
        <dbReference type="EMBL" id="KQB33910.1"/>
    </source>
</evidence>
<feature type="domain" description="N-acetyltransferase" evidence="1">
    <location>
        <begin position="24"/>
        <end position="179"/>
    </location>
</feature>
<dbReference type="InterPro" id="IPR000182">
    <property type="entry name" value="GNAT_dom"/>
</dbReference>
<gene>
    <name evidence="2" type="ORF">AOG55_01770</name>
</gene>
<dbReference type="SUPFAM" id="SSF55729">
    <property type="entry name" value="Acyl-CoA N-acyltransferases (Nat)"/>
    <property type="match status" value="1"/>
</dbReference>
<protein>
    <recommendedName>
        <fullName evidence="1">N-acetyltransferase domain-containing protein</fullName>
    </recommendedName>
</protein>
<dbReference type="RefSeq" id="WP_052656648.1">
    <property type="nucleotide sequence ID" value="NZ_LKBH01000284.1"/>
</dbReference>
<dbReference type="Proteomes" id="UP000050301">
    <property type="component" value="Unassembled WGS sequence"/>
</dbReference>
<dbReference type="Pfam" id="PF13302">
    <property type="entry name" value="Acetyltransf_3"/>
    <property type="match status" value="1"/>
</dbReference>
<dbReference type="Gene3D" id="3.40.630.30">
    <property type="match status" value="1"/>
</dbReference>
<dbReference type="InterPro" id="IPR016181">
    <property type="entry name" value="Acyl_CoA_acyltransferase"/>
</dbReference>
<organism evidence="2 3">
    <name type="scientific">Acidiplasma cupricumulans</name>
    <dbReference type="NCBI Taxonomy" id="312540"/>
    <lineage>
        <taxon>Archaea</taxon>
        <taxon>Methanobacteriati</taxon>
        <taxon>Thermoplasmatota</taxon>
        <taxon>Thermoplasmata</taxon>
        <taxon>Thermoplasmatales</taxon>
        <taxon>Ferroplasmaceae</taxon>
        <taxon>Acidiplasma</taxon>
    </lineage>
</organism>